<dbReference type="InterPro" id="IPR000182">
    <property type="entry name" value="GNAT_dom"/>
</dbReference>
<dbReference type="GO" id="GO:0004596">
    <property type="term" value="F:protein-N-terminal amino-acid acetyltransferase activity"/>
    <property type="evidence" value="ECO:0007669"/>
    <property type="project" value="UniProtKB-EC"/>
</dbReference>
<dbReference type="Gene3D" id="2.120.10.80">
    <property type="entry name" value="Kelch-type beta propeller"/>
    <property type="match status" value="1"/>
</dbReference>
<comment type="catalytic activity">
    <reaction evidence="27">
        <text>N-terminal L-threonyl-[protein] + acetyl-CoA = N-terminal N(alpha)-acetyl-L-threonyl-[protein] + CoA + H(+)</text>
        <dbReference type="Rhea" id="RHEA:50516"/>
        <dbReference type="Rhea" id="RHEA-COMP:12709"/>
        <dbReference type="Rhea" id="RHEA-COMP:12710"/>
        <dbReference type="ChEBI" id="CHEBI:15378"/>
        <dbReference type="ChEBI" id="CHEBI:57287"/>
        <dbReference type="ChEBI" id="CHEBI:57288"/>
        <dbReference type="ChEBI" id="CHEBI:64739"/>
        <dbReference type="ChEBI" id="CHEBI:133375"/>
        <dbReference type="EC" id="2.3.1.255"/>
    </reaction>
</comment>
<evidence type="ECO:0000313" key="31">
    <source>
        <dbReference type="Proteomes" id="UP000700334"/>
    </source>
</evidence>
<dbReference type="InterPro" id="IPR012341">
    <property type="entry name" value="6hp_glycosidase-like_sf"/>
</dbReference>
<dbReference type="EC" id="5.1.3.8" evidence="5"/>
<dbReference type="Gene3D" id="6.10.250.2590">
    <property type="match status" value="1"/>
</dbReference>
<dbReference type="FunFam" id="1.50.10.10:FF:000021">
    <property type="entry name" value="N-acylglucosamine 2-epimerase"/>
    <property type="match status" value="1"/>
</dbReference>
<feature type="compositionally biased region" description="Low complexity" evidence="28">
    <location>
        <begin position="1340"/>
        <end position="1353"/>
    </location>
</feature>
<evidence type="ECO:0000256" key="22">
    <source>
        <dbReference type="ARBA" id="ARBA00047491"/>
    </source>
</evidence>
<evidence type="ECO:0000256" key="24">
    <source>
        <dbReference type="ARBA" id="ARBA00047954"/>
    </source>
</evidence>
<keyword evidence="12" id="KW-0413">Isomerase</keyword>
<dbReference type="Gene3D" id="3.40.630.30">
    <property type="match status" value="1"/>
</dbReference>
<comment type="similarity">
    <text evidence="15">Belongs to the acetyltransferase family. ARD1 subfamily.</text>
</comment>
<keyword evidence="8" id="KW-0963">Cytoplasm</keyword>
<dbReference type="GO" id="GO:0006338">
    <property type="term" value="P:chromatin remodeling"/>
    <property type="evidence" value="ECO:0007669"/>
    <property type="project" value="TreeGrafter"/>
</dbReference>
<evidence type="ECO:0000256" key="2">
    <source>
        <dbReference type="ARBA" id="ARBA00004496"/>
    </source>
</evidence>
<dbReference type="FunFam" id="2.60.40.10:FF:000259">
    <property type="entry name" value="Host cell factor 1 (Predicted)"/>
    <property type="match status" value="1"/>
</dbReference>
<comment type="catalytic activity">
    <reaction evidence="26">
        <text>N-terminal L-cysteinyl-[protein] + acetyl-CoA = N-terminal N(alpha)-acetyl-L-cysteinyl-[protein] + CoA + H(+)</text>
        <dbReference type="Rhea" id="RHEA:50512"/>
        <dbReference type="Rhea" id="RHEA-COMP:12707"/>
        <dbReference type="Rhea" id="RHEA-COMP:12708"/>
        <dbReference type="ChEBI" id="CHEBI:15378"/>
        <dbReference type="ChEBI" id="CHEBI:57287"/>
        <dbReference type="ChEBI" id="CHEBI:57288"/>
        <dbReference type="ChEBI" id="CHEBI:65250"/>
        <dbReference type="ChEBI" id="CHEBI:133372"/>
        <dbReference type="EC" id="2.3.1.255"/>
    </reaction>
</comment>
<evidence type="ECO:0000256" key="10">
    <source>
        <dbReference type="ARBA" id="ARBA00022679"/>
    </source>
</evidence>
<sequence>VHRCVRNRFSVSAALDERGCVRGVGGLLSRLVTFSHRALPRNYGFGCVARQLASGAPAAPLEAGGGLVGSSAPAPPRPPRRGHQGAHRATNQWFIPAVRGDIPPGCAAYGFVCDGTRLLVFGGMVEYGKYSNDLYELQASRWEWKRLKAKTPKNGPPPCPRLGHSFSLVGNKCYLFGGLANDSEDPKNNIPRYLNDLYILELRPGSGVVAWDIPITYGVLPPPRESHTAVVYTEKDNKKSKLVIYGGMSGCRLGDLWTLDIETLTWNKPSLSGVAPLPRSLHSATTIGNKMYVFGGWVPLVMDDVKVATHEKEWKCTNTLACLNLGMAASGLDKRPKGPGGCGLRCPVADLRFLPSPDTMAWETILMDTLEDNIPRARAGHCAVAINTRLYIWSGRDGYRKAWNNQVCCKDLWYLETEKPPPPARVQLVRANTNSLEVSWGAVATADSYLLQLQKYDIPATAATAASPTPNPVPSVPANPPKSPAPAAAAPAVQPLTQVGITLLPQAAAAPPTTTTIQVLPTVPGSSISVPTAARTQGVPAVLKVTGPQATTGTPLVTMRPASQAGKAPVTVTSLPAGVRMVVPTQSAQGTVIGSSPQMSGMAALAAAAAATQKIPPSSAPTVLSVPAGTTIVKTVAVTPGTTTLPATVKVASSPVMVSNPATRMLKTAAAQVGTSVSSAANTSTRPIITVHKSGTVTVAQQAQVVTTVVGGVTKTITLVKSPISVPGGSALISNLGKVMSVVQTKPVQTSAVTGQASTGPVTQIIQTKGPLPAGTILKLVTSADGKPTTIITTTQASGAGTKPTILGISSVSPSTTKPGTTTIIKTIPMSAIITQAGATGVTSSPGIKSPITIITTKVMTSGTGAPAKIITAVPKIATGHGQQGVTQVVLKGAPGQPGTILRTVPMGGVRLVTPVTVSAVKPAVTTLVVKGTTGVTTLGTVTGTVSTSLAGAGGHSTSASLATPITTLGTIATLSSQVINPTAITVSAAQTTLTAAGALTTPTITMQPVSQPTQVTLITAPSGVEAQPVHDLPVSILASPTTEQPTATVTIADSGQGDVQPGTVTLVCSNPPCETHETGTTNTATTTVVANLGGHPQPTQVQFVCDRQEATASLVSSTVGQPNGSVVRMCSNPPCETHETGTTNTATTATCNMVGQHGCSNPPCETHETGTTSTATTAMSSIGAGQQRDTRHATCVAGATPIMVRVGTATEAMKAAPGTVVAVKPLCQTRQTSATSTTMTVMATGAPCSASPLLGPGPALAEPAPVSSHVRPGDPGGKDSPVVGLSQLGCVGRPAETHHIHMTNTPCATVTVATLEALLCPAATATQVCSNPPCETHETGTTNTATTSNAGSVQRVCSNPPCETHETGTTHTPTTATSNGGAAGQSDGGQPPASRPCETHQTTSTGTTMSVSVGALLPDSAASHRTLEAAAEGAAPPTVAPQASTSLLAPFPTQRVCSNPPCETHETGTTHTATTVTSNMSSNQDPPPAASDQGEVESTQGDSVNVTNSSAITTTVSSTLTRAVTTVTQSTPVPGPSVPKISSMTETTPGALTTEVPIPATITVTIANTETSDMPFSAVDILQPPEELQASPGPRQQLPPRQLLQTASTPLMGESAEVLSASQTPELQAAVDLSSTGDPSAGQEPASSAVVATVVVQPPQPTQSEVEQLSLPQELMAEAQAGTTTLMVTGLTPEELAVTAAAEAAAQAAATEEAQALAIQAVLQAAQQAVMGTGEPMDTSEAAAAVTQAELGHLSAEGQEGQATTIPIVLTQQELAALVQQQQQLQEAQAQQQHHLPTEALAPADSLNDPAIESNCLNELAGAVPSTVALLPSTATESLAPSNTFVAPQPVVVASPAKLQAAATLTEVANGIESLGVKPDLPPPPSKAPMKKENQWFDVGVIKGTNVMVTHYFMPPDDAIPADDDSGAVPDYNQLKKQELQPGTAYKFRVAGVNACGRGPFSEISAFKTCLPGFPGAPCAIKISKSPDGAHLTWEPPSVTSGKIIEYSVYLAIQSSQASGEPKSSTPAQLAFMRVYCGPSPSCLVQSSNLSNAHIDYTTKPAIIFRIAARNEKGYGPATQDMEKEREHLQAWKERVGQELDRAVAFWTAHSHDQEYGGFFTCLGRDGQVYDDLKYVWLQGRQVWMYCRLYRQLERFRRPELLDSAKAGGEFLLRYARVAPPGKKCAFVLTRDGRPVKVQRTIFSECFFTMAMNELWRVTGEARYQREAVEMMDQIVHWVREDPSGLGQPQLPGTPTSEPMAVPMMLLNLVDELGEADEVLAGTYAELGDWCAQRLLRHVQRDGQAVLENVSEDGRELSGCLGRHQNPGHAIEAGWFLLRYALRKGDPELRAHVIEKFLLLPFRSGWDPEHGGLFYFQDADGLCPTQLEWAMKLWWPHSEAMVAFLMGYRDSGDPALLRLFYQVAEYTFRQFRDPEHGEWFGYLSQEGKAASTSRAAWRCARRCWTPCSAAAPRPPAPRPAPPAPFNKVGPARRPGLAGAAAPAPRPAPPRPAPRTGRRPGAGPVAAHFRPVAGPARAAPSAAAPASPAQLPPSPGPPPGDTRARRPTARSRLGEPEPAAAMNIRNARPEDLMNMQHCNLLCLPENYQMKYYFYHGLSWPQLSYIAEDENGKIVGYVLAKMEEDPDDVPHGHITSLAVKRSHRRLGLAQKLMDQASRAMIENFSAKYVSLHVRKSNRAALHLYSNTLNFQISEVEPKYYADGEDAYAMKRDLTQMADELRRHLELKEKGRHAVLASIENKVEGKGSALPSPGEACAEDSGGDSKDLSEVSETTESTDIKDSSEASDSAS</sequence>
<feature type="compositionally biased region" description="Pro residues" evidence="28">
    <location>
        <begin position="2473"/>
        <end position="2485"/>
    </location>
</feature>
<comment type="subunit">
    <text evidence="21">Homodimer. Forms a heterodimer with renin and inhibits its activity.</text>
</comment>
<dbReference type="CDD" id="cd00249">
    <property type="entry name" value="AGE"/>
    <property type="match status" value="1"/>
</dbReference>
<feature type="compositionally biased region" description="Pro residues" evidence="28">
    <location>
        <begin position="2550"/>
        <end position="2560"/>
    </location>
</feature>
<feature type="region of interest" description="Disordered" evidence="28">
    <location>
        <begin position="2761"/>
        <end position="2809"/>
    </location>
</feature>
<evidence type="ECO:0000256" key="15">
    <source>
        <dbReference type="ARBA" id="ARBA00025786"/>
    </source>
</evidence>
<dbReference type="EMBL" id="JAGFMF010011759">
    <property type="protein sequence ID" value="KAG8513849.1"/>
    <property type="molecule type" value="Genomic_DNA"/>
</dbReference>
<dbReference type="Proteomes" id="UP000700334">
    <property type="component" value="Unassembled WGS sequence"/>
</dbReference>
<comment type="catalytic activity">
    <reaction evidence="22">
        <text>N-terminal L-seryl-[protein] + acetyl-CoA = N-terminal N(alpha)-acetyl-L-seryl-[protein] + CoA + H(+)</text>
        <dbReference type="Rhea" id="RHEA:50504"/>
        <dbReference type="Rhea" id="RHEA-COMP:12703"/>
        <dbReference type="Rhea" id="RHEA-COMP:12704"/>
        <dbReference type="ChEBI" id="CHEBI:15378"/>
        <dbReference type="ChEBI" id="CHEBI:57287"/>
        <dbReference type="ChEBI" id="CHEBI:57288"/>
        <dbReference type="ChEBI" id="CHEBI:64738"/>
        <dbReference type="ChEBI" id="CHEBI:83690"/>
        <dbReference type="EC" id="2.3.1.255"/>
    </reaction>
</comment>
<dbReference type="FunFam" id="2.120.10.80:FF:000015">
    <property type="entry name" value="host cell factor 1 isoform X1"/>
    <property type="match status" value="1"/>
</dbReference>
<evidence type="ECO:0000256" key="28">
    <source>
        <dbReference type="SAM" id="MobiDB-lite"/>
    </source>
</evidence>
<evidence type="ECO:0000256" key="21">
    <source>
        <dbReference type="ARBA" id="ARBA00046544"/>
    </source>
</evidence>
<evidence type="ECO:0000256" key="14">
    <source>
        <dbReference type="ARBA" id="ARBA00023315"/>
    </source>
</evidence>
<feature type="compositionally biased region" description="Polar residues" evidence="28">
    <location>
        <begin position="1497"/>
        <end position="1511"/>
    </location>
</feature>
<feature type="compositionally biased region" description="Low complexity" evidence="28">
    <location>
        <begin position="2490"/>
        <end position="2503"/>
    </location>
</feature>
<evidence type="ECO:0000256" key="23">
    <source>
        <dbReference type="ARBA" id="ARBA00047805"/>
    </source>
</evidence>
<evidence type="ECO:0000313" key="30">
    <source>
        <dbReference type="EMBL" id="KAG8513849.1"/>
    </source>
</evidence>
<evidence type="ECO:0000256" key="19">
    <source>
        <dbReference type="ARBA" id="ARBA00033215"/>
    </source>
</evidence>
<evidence type="ECO:0000256" key="18">
    <source>
        <dbReference type="ARBA" id="ARBA00031909"/>
    </source>
</evidence>
<keyword evidence="13" id="KW-0539">Nucleus</keyword>
<feature type="region of interest" description="Disordered" evidence="28">
    <location>
        <begin position="2469"/>
        <end position="2581"/>
    </location>
</feature>
<dbReference type="CDD" id="cd04301">
    <property type="entry name" value="NAT_SF"/>
    <property type="match status" value="1"/>
</dbReference>
<dbReference type="InterPro" id="IPR003961">
    <property type="entry name" value="FN3_dom"/>
</dbReference>
<reference evidence="30" key="1">
    <citation type="journal article" date="2021" name="Evol. Appl.">
        <title>The genome of the Pyrenean desman and the effects of bottlenecks and inbreeding on the genomic landscape of an endangered species.</title>
        <authorList>
            <person name="Escoda L."/>
            <person name="Castresana J."/>
        </authorList>
    </citation>
    <scope>NUCLEOTIDE SEQUENCE</scope>
    <source>
        <strain evidence="30">IBE-C5619</strain>
    </source>
</reference>
<comment type="catalytic activity">
    <reaction evidence="23">
        <text>N-terminal L-valyl-[protein] + acetyl-CoA = N-terminal N(alpha)-acetyl-L-valyl-[protein] + CoA + H(+)</text>
        <dbReference type="Rhea" id="RHEA:50508"/>
        <dbReference type="Rhea" id="RHEA-COMP:12705"/>
        <dbReference type="Rhea" id="RHEA-COMP:12706"/>
        <dbReference type="ChEBI" id="CHEBI:15378"/>
        <dbReference type="ChEBI" id="CHEBI:57287"/>
        <dbReference type="ChEBI" id="CHEBI:57288"/>
        <dbReference type="ChEBI" id="CHEBI:64741"/>
        <dbReference type="ChEBI" id="CHEBI:133371"/>
        <dbReference type="EC" id="2.3.1.255"/>
    </reaction>
</comment>
<comment type="pathway">
    <text evidence="3">Amino-sugar metabolism; N-acetylneuraminate degradation.</text>
</comment>
<comment type="subcellular location">
    <subcellularLocation>
        <location evidence="2">Cytoplasm</location>
    </subcellularLocation>
    <subcellularLocation>
        <location evidence="1">Nucleus</location>
    </subcellularLocation>
</comment>
<keyword evidence="11" id="KW-0677">Repeat</keyword>
<dbReference type="GO" id="GO:0003713">
    <property type="term" value="F:transcription coactivator activity"/>
    <property type="evidence" value="ECO:0007669"/>
    <property type="project" value="TreeGrafter"/>
</dbReference>
<dbReference type="GO" id="GO:0050121">
    <property type="term" value="F:N-acylglucosamine 2-epimerase activity"/>
    <property type="evidence" value="ECO:0007669"/>
    <property type="project" value="UniProtKB-EC"/>
</dbReference>
<evidence type="ECO:0000256" key="27">
    <source>
        <dbReference type="ARBA" id="ARBA00049434"/>
    </source>
</evidence>
<dbReference type="InterPro" id="IPR015915">
    <property type="entry name" value="Kelch-typ_b-propeller"/>
</dbReference>
<proteinExistence type="inferred from homology"/>
<keyword evidence="10" id="KW-0808">Transferase</keyword>
<feature type="region of interest" description="Disordered" evidence="28">
    <location>
        <begin position="1331"/>
        <end position="1411"/>
    </location>
</feature>
<keyword evidence="9" id="KW-0597">Phosphoprotein</keyword>
<feature type="region of interest" description="Disordered" evidence="28">
    <location>
        <begin position="463"/>
        <end position="490"/>
    </location>
</feature>
<evidence type="ECO:0000256" key="3">
    <source>
        <dbReference type="ARBA" id="ARBA00004878"/>
    </source>
</evidence>
<dbReference type="EC" id="2.3.1.255" evidence="16"/>
<evidence type="ECO:0000256" key="13">
    <source>
        <dbReference type="ARBA" id="ARBA00023242"/>
    </source>
</evidence>
<feature type="non-terminal residue" evidence="30">
    <location>
        <position position="2809"/>
    </location>
</feature>
<dbReference type="FunFam" id="2.60.40.10:FF:000443">
    <property type="entry name" value="host cell factor 1"/>
    <property type="match status" value="1"/>
</dbReference>
<evidence type="ECO:0000259" key="29">
    <source>
        <dbReference type="PROSITE" id="PS51186"/>
    </source>
</evidence>
<feature type="compositionally biased region" description="Low complexity" evidence="28">
    <location>
        <begin position="2519"/>
        <end position="2549"/>
    </location>
</feature>
<evidence type="ECO:0000256" key="11">
    <source>
        <dbReference type="ARBA" id="ARBA00022737"/>
    </source>
</evidence>
<dbReference type="SUPFAM" id="SSF49265">
    <property type="entry name" value="Fibronectin type III"/>
    <property type="match status" value="1"/>
</dbReference>
<dbReference type="GO" id="GO:0035097">
    <property type="term" value="C:histone methyltransferase complex"/>
    <property type="evidence" value="ECO:0007669"/>
    <property type="project" value="TreeGrafter"/>
</dbReference>
<dbReference type="InterPro" id="IPR059124">
    <property type="entry name" value="Kelch_HCF"/>
</dbReference>
<evidence type="ECO:0000256" key="8">
    <source>
        <dbReference type="ARBA" id="ARBA00022490"/>
    </source>
</evidence>
<evidence type="ECO:0000256" key="12">
    <source>
        <dbReference type="ARBA" id="ARBA00023235"/>
    </source>
</evidence>
<dbReference type="SUPFAM" id="SSF55729">
    <property type="entry name" value="Acyl-CoA N-acyltransferases (Nat)"/>
    <property type="match status" value="1"/>
</dbReference>
<evidence type="ECO:0000256" key="5">
    <source>
        <dbReference type="ARBA" id="ARBA00013176"/>
    </source>
</evidence>
<organism evidence="30 31">
    <name type="scientific">Galemys pyrenaicus</name>
    <name type="common">Iberian desman</name>
    <name type="synonym">Pyrenean desman</name>
    <dbReference type="NCBI Taxonomy" id="202257"/>
    <lineage>
        <taxon>Eukaryota</taxon>
        <taxon>Metazoa</taxon>
        <taxon>Chordata</taxon>
        <taxon>Craniata</taxon>
        <taxon>Vertebrata</taxon>
        <taxon>Euteleostomi</taxon>
        <taxon>Mammalia</taxon>
        <taxon>Eutheria</taxon>
        <taxon>Laurasiatheria</taxon>
        <taxon>Eulipotyphla</taxon>
        <taxon>Talpidae</taxon>
        <taxon>Galemys</taxon>
    </lineage>
</organism>
<dbReference type="SMART" id="SM00060">
    <property type="entry name" value="FN3"/>
    <property type="match status" value="3"/>
</dbReference>
<evidence type="ECO:0000256" key="26">
    <source>
        <dbReference type="ARBA" id="ARBA00049266"/>
    </source>
</evidence>
<name>A0A8J6DML5_GALPY</name>
<evidence type="ECO:0000256" key="6">
    <source>
        <dbReference type="ARBA" id="ARBA00014959"/>
    </source>
</evidence>
<dbReference type="SUPFAM" id="SSF117281">
    <property type="entry name" value="Kelch motif"/>
    <property type="match status" value="1"/>
</dbReference>
<dbReference type="CDD" id="cd00063">
    <property type="entry name" value="FN3"/>
    <property type="match status" value="2"/>
</dbReference>
<dbReference type="PANTHER" id="PTHR46003">
    <property type="entry name" value="HOST CELL FACTOR"/>
    <property type="match status" value="1"/>
</dbReference>
<feature type="compositionally biased region" description="Pro residues" evidence="28">
    <location>
        <begin position="2504"/>
        <end position="2513"/>
    </location>
</feature>
<dbReference type="InterPro" id="IPR016181">
    <property type="entry name" value="Acyl_CoA_acyltransferase"/>
</dbReference>
<dbReference type="PANTHER" id="PTHR46003:SF3">
    <property type="entry name" value="HOST CELL FACTOR 1"/>
    <property type="match status" value="1"/>
</dbReference>
<protein>
    <recommendedName>
        <fullName evidence="6">N-acylglucosamine 2-epimerase</fullName>
        <ecNumber evidence="16">2.3.1.255</ecNumber>
        <ecNumber evidence="5">5.1.3.8</ecNumber>
    </recommendedName>
    <alternativeName>
        <fullName evidence="19">GlcNAc 2-epimerase</fullName>
    </alternativeName>
    <alternativeName>
        <fullName evidence="17">N-acetyl-D-glucosamine 2-epimerase</fullName>
    </alternativeName>
    <alternativeName>
        <fullName evidence="18">Renin-binding protein</fullName>
    </alternativeName>
</protein>
<dbReference type="Pfam" id="PF13854">
    <property type="entry name" value="Kelch_HCF"/>
    <property type="match status" value="1"/>
</dbReference>
<evidence type="ECO:0000256" key="7">
    <source>
        <dbReference type="ARBA" id="ARBA00022441"/>
    </source>
</evidence>
<comment type="caution">
    <text evidence="30">The sequence shown here is derived from an EMBL/GenBank/DDBJ whole genome shotgun (WGS) entry which is preliminary data.</text>
</comment>
<keyword evidence="31" id="KW-1185">Reference proteome</keyword>
<dbReference type="InterPro" id="IPR043536">
    <property type="entry name" value="HCF1/2"/>
</dbReference>
<dbReference type="InterPro" id="IPR036116">
    <property type="entry name" value="FN3_sf"/>
</dbReference>
<comment type="catalytic activity">
    <reaction evidence="24">
        <text>N-terminal glycyl-[protein] + acetyl-CoA = N-terminal N(alpha)-acetylglycyl-[protein] + CoA + H(+)</text>
        <dbReference type="Rhea" id="RHEA:50496"/>
        <dbReference type="Rhea" id="RHEA-COMP:12666"/>
        <dbReference type="Rhea" id="RHEA-COMP:12700"/>
        <dbReference type="ChEBI" id="CHEBI:15378"/>
        <dbReference type="ChEBI" id="CHEBI:57287"/>
        <dbReference type="ChEBI" id="CHEBI:57288"/>
        <dbReference type="ChEBI" id="CHEBI:64723"/>
        <dbReference type="ChEBI" id="CHEBI:133369"/>
        <dbReference type="EC" id="2.3.1.255"/>
    </reaction>
</comment>
<evidence type="ECO:0000256" key="1">
    <source>
        <dbReference type="ARBA" id="ARBA00004123"/>
    </source>
</evidence>
<feature type="domain" description="N-acetyltransferase" evidence="29">
    <location>
        <begin position="2582"/>
        <end position="2733"/>
    </location>
</feature>
<dbReference type="OrthoDB" id="10001928at2759"/>
<keyword evidence="7" id="KW-0880">Kelch repeat</keyword>
<keyword evidence="14" id="KW-0012">Acyltransferase</keyword>
<dbReference type="Pfam" id="PF00583">
    <property type="entry name" value="Acetyltransf_1"/>
    <property type="match status" value="1"/>
</dbReference>
<feature type="compositionally biased region" description="Pro residues" evidence="28">
    <location>
        <begin position="469"/>
        <end position="484"/>
    </location>
</feature>
<evidence type="ECO:0000256" key="4">
    <source>
        <dbReference type="ARBA" id="ARBA00008558"/>
    </source>
</evidence>
<dbReference type="Gene3D" id="1.50.10.10">
    <property type="match status" value="1"/>
</dbReference>
<dbReference type="SUPFAM" id="SSF48208">
    <property type="entry name" value="Six-hairpin glycosidases"/>
    <property type="match status" value="1"/>
</dbReference>
<dbReference type="UniPathway" id="UPA00629"/>
<dbReference type="Pfam" id="PF07221">
    <property type="entry name" value="GlcNAc_2-epim"/>
    <property type="match status" value="1"/>
</dbReference>
<evidence type="ECO:0000256" key="9">
    <source>
        <dbReference type="ARBA" id="ARBA00022553"/>
    </source>
</evidence>
<comment type="similarity">
    <text evidence="4">Belongs to the N-acylglucosamine 2-epimerase family.</text>
</comment>
<dbReference type="GO" id="GO:0005737">
    <property type="term" value="C:cytoplasm"/>
    <property type="evidence" value="ECO:0007669"/>
    <property type="project" value="UniProtKB-SubCell"/>
</dbReference>
<comment type="catalytic activity">
    <reaction evidence="25">
        <text>N-terminal L-alanyl-[protein] + acetyl-CoA = N-terminal N(alpha)-acetyl-L-alanyl-[protein] + CoA + H(+)</text>
        <dbReference type="Rhea" id="RHEA:50500"/>
        <dbReference type="Rhea" id="RHEA-COMP:12701"/>
        <dbReference type="Rhea" id="RHEA-COMP:12702"/>
        <dbReference type="ChEBI" id="CHEBI:15378"/>
        <dbReference type="ChEBI" id="CHEBI:57287"/>
        <dbReference type="ChEBI" id="CHEBI:57288"/>
        <dbReference type="ChEBI" id="CHEBI:64718"/>
        <dbReference type="ChEBI" id="CHEBI:83683"/>
        <dbReference type="EC" id="2.3.1.255"/>
    </reaction>
</comment>
<dbReference type="GO" id="GO:0005975">
    <property type="term" value="P:carbohydrate metabolic process"/>
    <property type="evidence" value="ECO:0007669"/>
    <property type="project" value="InterPro"/>
</dbReference>
<dbReference type="InterPro" id="IPR010819">
    <property type="entry name" value="AGE/CE"/>
</dbReference>
<gene>
    <name evidence="30" type="ORF">J0S82_020407</name>
</gene>
<dbReference type="InterPro" id="IPR013783">
    <property type="entry name" value="Ig-like_fold"/>
</dbReference>
<dbReference type="Gene3D" id="2.60.40.10">
    <property type="entry name" value="Immunoglobulins"/>
    <property type="match status" value="2"/>
</dbReference>
<comment type="catalytic activity">
    <reaction evidence="20">
        <text>an N-acyl-D-glucosamine = an N-acyl-D-mannosamine</text>
        <dbReference type="Rhea" id="RHEA:19033"/>
        <dbReference type="ChEBI" id="CHEBI:16062"/>
        <dbReference type="ChEBI" id="CHEBI:17274"/>
        <dbReference type="EC" id="5.1.3.8"/>
    </reaction>
    <physiologicalReaction direction="left-to-right" evidence="20">
        <dbReference type="Rhea" id="RHEA:19034"/>
    </physiologicalReaction>
    <physiologicalReaction direction="right-to-left" evidence="20">
        <dbReference type="Rhea" id="RHEA:19035"/>
    </physiologicalReaction>
</comment>
<dbReference type="GO" id="GO:0019262">
    <property type="term" value="P:N-acetylneuraminate catabolic process"/>
    <property type="evidence" value="ECO:0007669"/>
    <property type="project" value="UniProtKB-UniPathway"/>
</dbReference>
<evidence type="ECO:0000256" key="17">
    <source>
        <dbReference type="ARBA" id="ARBA00031608"/>
    </source>
</evidence>
<feature type="region of interest" description="Disordered" evidence="28">
    <location>
        <begin position="1476"/>
        <end position="1511"/>
    </location>
</feature>
<evidence type="ECO:0000256" key="20">
    <source>
        <dbReference type="ARBA" id="ARBA00034243"/>
    </source>
</evidence>
<evidence type="ECO:0000256" key="16">
    <source>
        <dbReference type="ARBA" id="ARBA00026110"/>
    </source>
</evidence>
<feature type="region of interest" description="Disordered" evidence="28">
    <location>
        <begin position="64"/>
        <end position="87"/>
    </location>
</feature>
<accession>A0A8J6DML5</accession>
<evidence type="ECO:0000256" key="25">
    <source>
        <dbReference type="ARBA" id="ARBA00048236"/>
    </source>
</evidence>
<dbReference type="InterPro" id="IPR034116">
    <property type="entry name" value="AGE_dom"/>
</dbReference>
<dbReference type="PROSITE" id="PS51186">
    <property type="entry name" value="GNAT"/>
    <property type="match status" value="1"/>
</dbReference>
<dbReference type="FunFam" id="3.40.630.30:FF:000014">
    <property type="entry name" value="N-alpha-acetyltransferase 10 isoform X1"/>
    <property type="match status" value="1"/>
</dbReference>
<dbReference type="InterPro" id="IPR008928">
    <property type="entry name" value="6-hairpin_glycosidase_sf"/>
</dbReference>